<dbReference type="VEuPathDB" id="TriTrypDB:Tb05.5K5.20"/>
<dbReference type="Gene3D" id="3.40.50.150">
    <property type="entry name" value="Vaccinia Virus protein VP39"/>
    <property type="match status" value="1"/>
</dbReference>
<dbReference type="EMBL" id="AC159452">
    <property type="protein sequence ID" value="AAX70753.1"/>
    <property type="molecule type" value="Genomic_DNA"/>
</dbReference>
<dbReference type="InterPro" id="IPR029063">
    <property type="entry name" value="SAM-dependent_MTases_sf"/>
</dbReference>
<organism evidence="2">
    <name type="scientific">Trypanosoma brucei</name>
    <dbReference type="NCBI Taxonomy" id="5691"/>
    <lineage>
        <taxon>Eukaryota</taxon>
        <taxon>Discoba</taxon>
        <taxon>Euglenozoa</taxon>
        <taxon>Kinetoplastea</taxon>
        <taxon>Metakinetoplastina</taxon>
        <taxon>Trypanosomatida</taxon>
        <taxon>Trypanosomatidae</taxon>
        <taxon>Trypanosoma</taxon>
    </lineage>
</organism>
<evidence type="ECO:0000256" key="1">
    <source>
        <dbReference type="SAM" id="Phobius"/>
    </source>
</evidence>
<name>Q57UG6_9TRYP</name>
<proteinExistence type="predicted"/>
<accession>Q57UG6</accession>
<dbReference type="VEuPathDB" id="TriTrypDB:Tb1125.5.4360"/>
<evidence type="ECO:0000313" key="2">
    <source>
        <dbReference type="EMBL" id="AAX70753.1"/>
    </source>
</evidence>
<evidence type="ECO:0008006" key="3">
    <source>
        <dbReference type="Google" id="ProtNLM"/>
    </source>
</evidence>
<keyword evidence="1" id="KW-1133">Transmembrane helix</keyword>
<keyword evidence="1" id="KW-0472">Membrane</keyword>
<feature type="transmembrane region" description="Helical" evidence="1">
    <location>
        <begin position="86"/>
        <end position="107"/>
    </location>
</feature>
<protein>
    <recommendedName>
        <fullName evidence="3">Transmembrane protein</fullName>
    </recommendedName>
</protein>
<keyword evidence="1" id="KW-0812">Transmembrane</keyword>
<dbReference type="VEuPathDB" id="TriTrypDB:Tbg972.5.5890"/>
<feature type="transmembrane region" description="Helical" evidence="1">
    <location>
        <begin position="56"/>
        <end position="80"/>
    </location>
</feature>
<gene>
    <name evidence="2" type="ORF">Tb05.5K5.20</name>
</gene>
<dbReference type="AlphaFoldDB" id="Q57UG6"/>
<sequence length="425" mass="48697">MLINESRFLSFFFPQLLETYWFISLTHTVSGGMNREGYDSLSPFFFLPSNCRHVDVYIRLLLFDACLFFFPPFCYSTYFTSLFSCFLFYFVHPNFIFSIDPLLMFSYSFKARLLMPKLVFVVRHTSPDQQKEELAEAACHRNGTANDINEGDIVASTAQIPETPVHFPSFHLSVLPPTSGIHRSNVRALLVEHVKDDFRHHVVNSWAQAAPRQVVIIGCQSTAYLRRLLSMGDEYSFLIMDRMLSRLLTAAESLVPEFGPRTQFVRSDAFFLLQQLLPPSVADTCVVPMPVPFWSEQSSHQRLVTRDFFCVIHRILKERESPTDPRGFVTFTDAVPLAEFMMEQLMESRLIVPWVRKNPAETYGRWLPLVSEGANDEFSAQRRLEGLTALAASKSGPTSPQADAVIQSLEYKRRYYRALSFPAEG</sequence>
<reference evidence="2" key="1">
    <citation type="submission" date="2005-04" db="EMBL/GenBank/DDBJ databases">
        <authorList>
            <person name="Ghedin E."/>
            <person name="Blandin G."/>
            <person name="Bartholomeu D."/>
            <person name="Caler E."/>
            <person name="Haas B."/>
            <person name="Hannick L."/>
            <person name="Shallom J."/>
            <person name="Hou L."/>
            <person name="Djikeng A."/>
            <person name="Feldblyum T."/>
            <person name="Hostetler J."/>
            <person name="Johnson J."/>
            <person name="Jones K."/>
            <person name="Koo H.L."/>
            <person name="Larkin C."/>
            <person name="Pai G."/>
            <person name="Peterson J."/>
            <person name="Khalak H.G."/>
            <person name="Salzberg S."/>
            <person name="Simpson A.J."/>
            <person name="Tallon L."/>
            <person name="Van Aken S."/>
            <person name="Wanless D."/>
            <person name="White O."/>
            <person name="Wortman J."/>
            <person name="Fraser C.M."/>
            <person name="El-Sayed N.M.A."/>
        </authorList>
    </citation>
    <scope>NUCLEOTIDE SEQUENCE</scope>
    <source>
        <strain evidence="2">GUTat10.1</strain>
    </source>
</reference>